<accession>E3N6K4</accession>
<organism evidence="9">
    <name type="scientific">Caenorhabditis remanei</name>
    <name type="common">Caenorhabditis vulgaris</name>
    <dbReference type="NCBI Taxonomy" id="31234"/>
    <lineage>
        <taxon>Eukaryota</taxon>
        <taxon>Metazoa</taxon>
        <taxon>Ecdysozoa</taxon>
        <taxon>Nematoda</taxon>
        <taxon>Chromadorea</taxon>
        <taxon>Rhabditida</taxon>
        <taxon>Rhabditina</taxon>
        <taxon>Rhabditomorpha</taxon>
        <taxon>Rhabditoidea</taxon>
        <taxon>Rhabditidae</taxon>
        <taxon>Peloderinae</taxon>
        <taxon>Caenorhabditis</taxon>
    </lineage>
</organism>
<keyword evidence="2 5" id="KW-0238">DNA-binding</keyword>
<reference evidence="8" key="1">
    <citation type="submission" date="2007-07" db="EMBL/GenBank/DDBJ databases">
        <title>PCAP assembly of the Caenorhabditis remanei genome.</title>
        <authorList>
            <consortium name="The Caenorhabditis remanei Sequencing Consortium"/>
            <person name="Wilson R.K."/>
        </authorList>
    </citation>
    <scope>NUCLEOTIDE SEQUENCE [LARGE SCALE GENOMIC DNA]</scope>
    <source>
        <strain evidence="8">PB4641</strain>
    </source>
</reference>
<dbReference type="GO" id="GO:0045893">
    <property type="term" value="P:positive regulation of DNA-templated transcription"/>
    <property type="evidence" value="ECO:0007669"/>
    <property type="project" value="InterPro"/>
</dbReference>
<dbReference type="InterPro" id="IPR001699">
    <property type="entry name" value="TF_T-box"/>
</dbReference>
<comment type="subcellular location">
    <subcellularLocation>
        <location evidence="5">Nucleus</location>
    </subcellularLocation>
</comment>
<dbReference type="PRINTS" id="PR00937">
    <property type="entry name" value="TBOX"/>
</dbReference>
<evidence type="ECO:0000256" key="4">
    <source>
        <dbReference type="ARBA" id="ARBA00023242"/>
    </source>
</evidence>
<evidence type="ECO:0000256" key="1">
    <source>
        <dbReference type="ARBA" id="ARBA00023015"/>
    </source>
</evidence>
<feature type="domain" description="T-box" evidence="7">
    <location>
        <begin position="9"/>
        <end position="180"/>
    </location>
</feature>
<name>E3N6K4_CAERE</name>
<dbReference type="EMBL" id="DS268541">
    <property type="protein sequence ID" value="EFO88185.1"/>
    <property type="molecule type" value="Genomic_DNA"/>
</dbReference>
<dbReference type="InParanoid" id="E3N6K4"/>
<keyword evidence="9" id="KW-1185">Reference proteome</keyword>
<dbReference type="GO" id="GO:0000785">
    <property type="term" value="C:chromatin"/>
    <property type="evidence" value="ECO:0007669"/>
    <property type="project" value="TreeGrafter"/>
</dbReference>
<dbReference type="eggNOG" id="KOG3585">
    <property type="taxonomic scope" value="Eukaryota"/>
</dbReference>
<evidence type="ECO:0000256" key="3">
    <source>
        <dbReference type="ARBA" id="ARBA00023163"/>
    </source>
</evidence>
<dbReference type="InterPro" id="IPR036960">
    <property type="entry name" value="T-box_sf"/>
</dbReference>
<dbReference type="InterPro" id="IPR008967">
    <property type="entry name" value="p53-like_TF_DNA-bd_sf"/>
</dbReference>
<evidence type="ECO:0000256" key="6">
    <source>
        <dbReference type="SAM" id="MobiDB-lite"/>
    </source>
</evidence>
<dbReference type="CDD" id="cd00182">
    <property type="entry name" value="T-box"/>
    <property type="match status" value="1"/>
</dbReference>
<gene>
    <name evidence="8" type="ORF">CRE_06922</name>
</gene>
<dbReference type="SMART" id="SM00425">
    <property type="entry name" value="TBOX"/>
    <property type="match status" value="1"/>
</dbReference>
<sequence length="349" mass="40143">MQSTFQVKFQDEHLWRQPEQIMEMIANKEGTPLTPGIAFLVNGLDVDGKYEVKLTMERVGYDRYTYTDGMWQISTKRKAAPMYLNREVSHKDGVKTGKEWMSEIIKFDEVRITNNKSNESKDNFIFTETMHLYRPVITFKNIDPTQSPIYHSDPLFNFIPVTIYQHTSIGKWKAKNNKFATKRHGGLGSGKKEKKVRAPTTTTAVDVKAPVNIVSTPPNPVDDSVFAGCSSKPVSYNRNLKPVWNQDEMKNQRNALAPKENIQPVDVAVNPVVPPSDFVQMDPAYNQHYNGYYNQPTMPDYSIPQQYSNNAYYAPIYNNYWNYTQTAYYPPIGGNKNIPTPPPQYPFYY</sequence>
<feature type="region of interest" description="Disordered" evidence="6">
    <location>
        <begin position="182"/>
        <end position="202"/>
    </location>
</feature>
<dbReference type="CTD" id="9808147"/>
<dbReference type="GO" id="GO:0005634">
    <property type="term" value="C:nucleus"/>
    <property type="evidence" value="ECO:0007669"/>
    <property type="project" value="UniProtKB-SubCell"/>
</dbReference>
<dbReference type="AlphaFoldDB" id="E3N6K4"/>
<keyword evidence="3" id="KW-0804">Transcription</keyword>
<evidence type="ECO:0000256" key="2">
    <source>
        <dbReference type="ARBA" id="ARBA00023125"/>
    </source>
</evidence>
<dbReference type="FunCoup" id="E3N6K4">
    <property type="interactions" value="4"/>
</dbReference>
<dbReference type="OrthoDB" id="5867717at2759"/>
<dbReference type="GO" id="GO:0001708">
    <property type="term" value="P:cell fate specification"/>
    <property type="evidence" value="ECO:0007669"/>
    <property type="project" value="TreeGrafter"/>
</dbReference>
<evidence type="ECO:0000313" key="9">
    <source>
        <dbReference type="Proteomes" id="UP000008281"/>
    </source>
</evidence>
<dbReference type="Proteomes" id="UP000008281">
    <property type="component" value="Unassembled WGS sequence"/>
</dbReference>
<dbReference type="PANTHER" id="PTHR11267:SF196">
    <property type="entry name" value="T-BOX PROTEIN 30_42-RELATED"/>
    <property type="match status" value="1"/>
</dbReference>
<dbReference type="STRING" id="31234.E3N6K4"/>
<evidence type="ECO:0000313" key="8">
    <source>
        <dbReference type="EMBL" id="EFO88185.1"/>
    </source>
</evidence>
<dbReference type="GO" id="GO:0000981">
    <property type="term" value="F:DNA-binding transcription factor activity, RNA polymerase II-specific"/>
    <property type="evidence" value="ECO:0007669"/>
    <property type="project" value="TreeGrafter"/>
</dbReference>
<dbReference type="RefSeq" id="XP_003095964.2">
    <property type="nucleotide sequence ID" value="XM_003095916.2"/>
</dbReference>
<protein>
    <recommendedName>
        <fullName evidence="7">T-box domain-containing protein</fullName>
    </recommendedName>
</protein>
<evidence type="ECO:0000256" key="5">
    <source>
        <dbReference type="PROSITE-ProRule" id="PRU00201"/>
    </source>
</evidence>
<dbReference type="OMA" id="HANTNWN"/>
<proteinExistence type="predicted"/>
<evidence type="ECO:0000259" key="7">
    <source>
        <dbReference type="PROSITE" id="PS50252"/>
    </source>
</evidence>
<dbReference type="GeneID" id="9808147"/>
<dbReference type="HOGENOM" id="CLU_797511_0_0_1"/>
<dbReference type="Gene3D" id="2.60.40.820">
    <property type="entry name" value="Transcription factor, T-box"/>
    <property type="match status" value="1"/>
</dbReference>
<comment type="caution">
    <text evidence="5">Lacks conserved residue(s) required for the propagation of feature annotation.</text>
</comment>
<dbReference type="Pfam" id="PF00907">
    <property type="entry name" value="T-box"/>
    <property type="match status" value="1"/>
</dbReference>
<keyword evidence="4 5" id="KW-0539">Nucleus</keyword>
<keyword evidence="1" id="KW-0805">Transcription regulation</keyword>
<dbReference type="InterPro" id="IPR046360">
    <property type="entry name" value="T-box_DNA-bd"/>
</dbReference>
<dbReference type="SUPFAM" id="SSF49417">
    <property type="entry name" value="p53-like transcription factors"/>
    <property type="match status" value="1"/>
</dbReference>
<dbReference type="GO" id="GO:0000978">
    <property type="term" value="F:RNA polymerase II cis-regulatory region sequence-specific DNA binding"/>
    <property type="evidence" value="ECO:0007669"/>
    <property type="project" value="InterPro"/>
</dbReference>
<dbReference type="KEGG" id="crq:GCK72_008932"/>
<dbReference type="PROSITE" id="PS50252">
    <property type="entry name" value="TBOX_3"/>
    <property type="match status" value="1"/>
</dbReference>
<dbReference type="PANTHER" id="PTHR11267">
    <property type="entry name" value="T-BOX PROTEIN-RELATED"/>
    <property type="match status" value="1"/>
</dbReference>